<dbReference type="PANTHER" id="PTHR22656">
    <property type="entry name" value="EF-HAND CALCIUM-BINDING DOMAIN-CONTAINING PROTEIN 13"/>
    <property type="match status" value="1"/>
</dbReference>
<feature type="non-terminal residue" evidence="3">
    <location>
        <position position="1"/>
    </location>
</feature>
<organism evidence="3 4">
    <name type="scientific">Lynx pardinus</name>
    <name type="common">Iberian lynx</name>
    <name type="synonym">Felis pardina</name>
    <dbReference type="NCBI Taxonomy" id="191816"/>
    <lineage>
        <taxon>Eukaryota</taxon>
        <taxon>Metazoa</taxon>
        <taxon>Chordata</taxon>
        <taxon>Craniata</taxon>
        <taxon>Vertebrata</taxon>
        <taxon>Euteleostomi</taxon>
        <taxon>Mammalia</taxon>
        <taxon>Eutheria</taxon>
        <taxon>Laurasiatheria</taxon>
        <taxon>Carnivora</taxon>
        <taxon>Feliformia</taxon>
        <taxon>Felidae</taxon>
        <taxon>Felinae</taxon>
        <taxon>Lynx</taxon>
    </lineage>
</organism>
<dbReference type="EMBL" id="CAAGRJ010022396">
    <property type="protein sequence ID" value="VFV36262.1"/>
    <property type="molecule type" value="Genomic_DNA"/>
</dbReference>
<name>A0A485P1T0_LYNPA</name>
<keyword evidence="4" id="KW-1185">Reference proteome</keyword>
<evidence type="ECO:0000313" key="4">
    <source>
        <dbReference type="Proteomes" id="UP000386466"/>
    </source>
</evidence>
<proteinExistence type="predicted"/>
<dbReference type="AlphaFoldDB" id="A0A485P1T0"/>
<evidence type="ECO:0000313" key="3">
    <source>
        <dbReference type="EMBL" id="VFV36262.1"/>
    </source>
</evidence>
<keyword evidence="1" id="KW-0677">Repeat</keyword>
<evidence type="ECO:0000256" key="1">
    <source>
        <dbReference type="ARBA" id="ARBA00022737"/>
    </source>
</evidence>
<dbReference type="SUPFAM" id="SSF47473">
    <property type="entry name" value="EF-hand"/>
    <property type="match status" value="1"/>
</dbReference>
<evidence type="ECO:0000256" key="2">
    <source>
        <dbReference type="ARBA" id="ARBA00022837"/>
    </source>
</evidence>
<protein>
    <submittedName>
        <fullName evidence="3">Low quality protein: ef-hand</fullName>
    </submittedName>
</protein>
<dbReference type="PANTHER" id="PTHR22656:SF1">
    <property type="entry name" value="EF-HAND CALCIUM-BINDING DOMAIN-CONTAINING PROTEIN 13"/>
    <property type="match status" value="1"/>
</dbReference>
<keyword evidence="2" id="KW-0106">Calcium</keyword>
<dbReference type="Gene3D" id="1.10.238.10">
    <property type="entry name" value="EF-hand"/>
    <property type="match status" value="1"/>
</dbReference>
<reference evidence="3 4" key="1">
    <citation type="submission" date="2019-01" db="EMBL/GenBank/DDBJ databases">
        <authorList>
            <person name="Alioto T."/>
            <person name="Alioto T."/>
        </authorList>
    </citation>
    <scope>NUCLEOTIDE SEQUENCE [LARGE SCALE GENOMIC DNA]</scope>
</reference>
<gene>
    <name evidence="3" type="ORF">LYPA_23C019385</name>
</gene>
<dbReference type="InterPro" id="IPR011992">
    <property type="entry name" value="EF-hand-dom_pair"/>
</dbReference>
<sequence>NICEAINKLQENYIAAEELQSILPSIGVTLSDKEFKEIVAKTAQNGNGMVKLDDFMSALSKEQSLPECDVLTDVIKAIDKIKDENIDYEDMTTCLQHFGGYLSKPEFEKITELTEADSK</sequence>
<accession>A0A485P1T0</accession>
<dbReference type="Proteomes" id="UP000386466">
    <property type="component" value="Unassembled WGS sequence"/>
</dbReference>